<dbReference type="GeneID" id="30983959"/>
<dbReference type="Gene3D" id="1.20.272.40">
    <property type="match status" value="1"/>
</dbReference>
<dbReference type="Gene3D" id="3.40.50.300">
    <property type="entry name" value="P-loop containing nucleotide triphosphate hydrolases"/>
    <property type="match status" value="2"/>
</dbReference>
<dbReference type="InterPro" id="IPR050699">
    <property type="entry name" value="RNA-DNA_Helicase"/>
</dbReference>
<dbReference type="GO" id="GO:0006264">
    <property type="term" value="P:mitochondrial DNA replication"/>
    <property type="evidence" value="ECO:0007669"/>
    <property type="project" value="EnsemblFungi"/>
</dbReference>
<dbReference type="PANTHER" id="PTHR12131">
    <property type="entry name" value="ATP-DEPENDENT RNA AND DNA HELICASE"/>
    <property type="match status" value="1"/>
</dbReference>
<dbReference type="GO" id="GO:0003724">
    <property type="term" value="F:RNA helicase activity"/>
    <property type="evidence" value="ECO:0007669"/>
    <property type="project" value="UniProtKB-EC"/>
</dbReference>
<name>A0A1E4SJX3_9ASCO</name>
<evidence type="ECO:0000256" key="10">
    <source>
        <dbReference type="ARBA" id="ARBA00071444"/>
    </source>
</evidence>
<dbReference type="PROSITE" id="PS51194">
    <property type="entry name" value="HELICASE_CTER"/>
    <property type="match status" value="1"/>
</dbReference>
<evidence type="ECO:0000256" key="8">
    <source>
        <dbReference type="ARBA" id="ARBA00023128"/>
    </source>
</evidence>
<dbReference type="GO" id="GO:0005524">
    <property type="term" value="F:ATP binding"/>
    <property type="evidence" value="ECO:0007669"/>
    <property type="project" value="UniProtKB-KW"/>
</dbReference>
<dbReference type="CDD" id="cd18805">
    <property type="entry name" value="SF2_C_suv3"/>
    <property type="match status" value="1"/>
</dbReference>
<dbReference type="FunFam" id="3.40.50.300:FF:001549">
    <property type="entry name" value="SUV3p ATP-dependent RNA helicase"/>
    <property type="match status" value="1"/>
</dbReference>
<dbReference type="EMBL" id="KV453911">
    <property type="protein sequence ID" value="ODV79803.1"/>
    <property type="molecule type" value="Genomic_DNA"/>
</dbReference>
<dbReference type="Proteomes" id="UP000094285">
    <property type="component" value="Unassembled WGS sequence"/>
</dbReference>
<dbReference type="STRING" id="984487.A0A1E4SJX3"/>
<organism evidence="12 13">
    <name type="scientific">Suhomyces tanzawaensis NRRL Y-17324</name>
    <dbReference type="NCBI Taxonomy" id="984487"/>
    <lineage>
        <taxon>Eukaryota</taxon>
        <taxon>Fungi</taxon>
        <taxon>Dikarya</taxon>
        <taxon>Ascomycota</taxon>
        <taxon>Saccharomycotina</taxon>
        <taxon>Pichiomycetes</taxon>
        <taxon>Debaryomycetaceae</taxon>
        <taxon>Suhomyces</taxon>
    </lineage>
</organism>
<sequence>MNPQIANITQIIFLIQLQRYPQDYVNFNGITSHEQFVSDILTKLLHKEYIRIKIRETRPESEMIDLSNPAEWFPEARKMKRKIIMHVGPTNSGKTYSSLQTLKNAKSGYYAGPLRLLAREIYERFNQENTKCNLITGEEVIPSVDEFGKLSEISSGTIEMIPLHKKMDICVIDEIQMIADENRGAAWTNAVLGVLAKELHLCGEESAVPLIEKITKFTGDELVIKKYERLGKLSVLPTALQDVKNLQKGDCLIAFSKRKILELKCKIEQSTKLKVGIIYGALPPEIRSQEANGFNEGKYDVLVASDAVGMGLNLRIKRIIFHGVKKFNGNEMKPLTVSAVKQIAGRAGRFSKDKGELEGFVTSYMKRDLDFIKTMMESPTKNLNKACIWPTDLVWKHYMAKFPKDVPFHKILHQFELETKSLNMKNYFISDLDSRNEMLKMFLREDLYKRTTIEDQLKLSLAPINVLMNSPEVIETAFKFLRNITVCATNNVFDFDFLHEPIIRRTPKVNTTIADTVETLRLLEDNHRVVLLFLWLSQRWPTLFVDKEGAMDIKSLIEKRISQELNNLRRLNKTG</sequence>
<reference evidence="13" key="1">
    <citation type="submission" date="2016-05" db="EMBL/GenBank/DDBJ databases">
        <title>Comparative genomics of biotechnologically important yeasts.</title>
        <authorList>
            <consortium name="DOE Joint Genome Institute"/>
            <person name="Riley R."/>
            <person name="Haridas S."/>
            <person name="Wolfe K.H."/>
            <person name="Lopes M.R."/>
            <person name="Hittinger C.T."/>
            <person name="Goker M."/>
            <person name="Salamov A."/>
            <person name="Wisecaver J."/>
            <person name="Long T.M."/>
            <person name="Aerts A.L."/>
            <person name="Barry K."/>
            <person name="Choi C."/>
            <person name="Clum A."/>
            <person name="Coughlan A.Y."/>
            <person name="Deshpande S."/>
            <person name="Douglass A.P."/>
            <person name="Hanson S.J."/>
            <person name="Klenk H.-P."/>
            <person name="Labutti K."/>
            <person name="Lapidus A."/>
            <person name="Lindquist E."/>
            <person name="Lipzen A."/>
            <person name="Meier-Kolthoff J.P."/>
            <person name="Ohm R.A."/>
            <person name="Otillar R.P."/>
            <person name="Pangilinan J."/>
            <person name="Peng Y."/>
            <person name="Rokas A."/>
            <person name="Rosa C.A."/>
            <person name="Scheuner C."/>
            <person name="Sibirny A.A."/>
            <person name="Slot J.C."/>
            <person name="Stielow J.B."/>
            <person name="Sun H."/>
            <person name="Kurtzman C.P."/>
            <person name="Blackwell M."/>
            <person name="Grigoriev I.V."/>
            <person name="Jeffries T.W."/>
        </authorList>
    </citation>
    <scope>NUCLEOTIDE SEQUENCE [LARGE SCALE GENOMIC DNA]</scope>
    <source>
        <strain evidence="13">NRRL Y-17324</strain>
    </source>
</reference>
<dbReference type="Pfam" id="PF12513">
    <property type="entry name" value="SUV3_C"/>
    <property type="match status" value="1"/>
</dbReference>
<evidence type="ECO:0000313" key="12">
    <source>
        <dbReference type="EMBL" id="ODV79803.1"/>
    </source>
</evidence>
<gene>
    <name evidence="12" type="ORF">CANTADRAFT_50406</name>
</gene>
<dbReference type="SUPFAM" id="SSF52540">
    <property type="entry name" value="P-loop containing nucleoside triphosphate hydrolases"/>
    <property type="match status" value="1"/>
</dbReference>
<dbReference type="Pfam" id="PF22527">
    <property type="entry name" value="DEXQc_Suv3"/>
    <property type="match status" value="1"/>
</dbReference>
<proteinExistence type="predicted"/>
<keyword evidence="3" id="KW-0547">Nucleotide-binding</keyword>
<dbReference type="InterPro" id="IPR044774">
    <property type="entry name" value="Suv3_DEXQc"/>
</dbReference>
<dbReference type="InterPro" id="IPR001650">
    <property type="entry name" value="Helicase_C-like"/>
</dbReference>
<dbReference type="PANTHER" id="PTHR12131:SF1">
    <property type="entry name" value="ATP-DEPENDENT RNA HELICASE SUPV3L1, MITOCHONDRIAL-RELATED"/>
    <property type="match status" value="1"/>
</dbReference>
<evidence type="ECO:0000256" key="9">
    <source>
        <dbReference type="ARBA" id="ARBA00047984"/>
    </source>
</evidence>
<evidence type="ECO:0000313" key="13">
    <source>
        <dbReference type="Proteomes" id="UP000094285"/>
    </source>
</evidence>
<feature type="domain" description="Helicase C-terminal" evidence="11">
    <location>
        <begin position="238"/>
        <end position="394"/>
    </location>
</feature>
<dbReference type="SMART" id="SM00490">
    <property type="entry name" value="HELICc"/>
    <property type="match status" value="1"/>
</dbReference>
<dbReference type="GO" id="GO:0090616">
    <property type="term" value="P:mitochondrial mRNA 3'-end processing"/>
    <property type="evidence" value="ECO:0007669"/>
    <property type="project" value="EnsemblFungi"/>
</dbReference>
<dbReference type="CDD" id="cd17913">
    <property type="entry name" value="DEXQc_Suv3"/>
    <property type="match status" value="1"/>
</dbReference>
<dbReference type="FunFam" id="3.40.50.300:FF:000269">
    <property type="entry name" value="ATP-dependent RNA helicase SUPV3L1, mitochondrial"/>
    <property type="match status" value="1"/>
</dbReference>
<accession>A0A1E4SJX3</accession>
<dbReference type="GO" id="GO:0008859">
    <property type="term" value="F:exoribonuclease II activity"/>
    <property type="evidence" value="ECO:0007669"/>
    <property type="project" value="EnsemblFungi"/>
</dbReference>
<evidence type="ECO:0000256" key="6">
    <source>
        <dbReference type="ARBA" id="ARBA00022840"/>
    </source>
</evidence>
<keyword evidence="4 12" id="KW-0378">Hydrolase</keyword>
<keyword evidence="8" id="KW-0496">Mitochondrion</keyword>
<evidence type="ECO:0000256" key="2">
    <source>
        <dbReference type="ARBA" id="ARBA00012552"/>
    </source>
</evidence>
<dbReference type="InterPro" id="IPR055206">
    <property type="entry name" value="DEXQc_SUV3"/>
</dbReference>
<comment type="catalytic activity">
    <reaction evidence="9">
        <text>ATP + H2O = ADP + phosphate + H(+)</text>
        <dbReference type="Rhea" id="RHEA:13065"/>
        <dbReference type="ChEBI" id="CHEBI:15377"/>
        <dbReference type="ChEBI" id="CHEBI:15378"/>
        <dbReference type="ChEBI" id="CHEBI:30616"/>
        <dbReference type="ChEBI" id="CHEBI:43474"/>
        <dbReference type="ChEBI" id="CHEBI:456216"/>
        <dbReference type="EC" id="3.6.4.13"/>
    </reaction>
</comment>
<keyword evidence="13" id="KW-1185">Reference proteome</keyword>
<dbReference type="InterPro" id="IPR027417">
    <property type="entry name" value="P-loop_NTPase"/>
</dbReference>
<evidence type="ECO:0000259" key="11">
    <source>
        <dbReference type="PROSITE" id="PS51194"/>
    </source>
</evidence>
<evidence type="ECO:0000256" key="3">
    <source>
        <dbReference type="ARBA" id="ARBA00022741"/>
    </source>
</evidence>
<dbReference type="Gene3D" id="1.20.58.1080">
    <property type="match status" value="1"/>
</dbReference>
<keyword evidence="5" id="KW-0347">Helicase</keyword>
<dbReference type="AlphaFoldDB" id="A0A1E4SJX3"/>
<keyword evidence="6" id="KW-0067">ATP-binding</keyword>
<protein>
    <recommendedName>
        <fullName evidence="10">ATP-dependent RNA helicase SUV3, mitochondrial</fullName>
        <ecNumber evidence="2">3.6.4.13</ecNumber>
    </recommendedName>
</protein>
<dbReference type="GO" id="GO:0045025">
    <property type="term" value="C:mitochondrial degradosome"/>
    <property type="evidence" value="ECO:0007669"/>
    <property type="project" value="EnsemblFungi"/>
</dbReference>
<evidence type="ECO:0000256" key="4">
    <source>
        <dbReference type="ARBA" id="ARBA00022801"/>
    </source>
</evidence>
<dbReference type="InterPro" id="IPR022192">
    <property type="entry name" value="SUV3_C"/>
</dbReference>
<keyword evidence="7" id="KW-0809">Transit peptide</keyword>
<evidence type="ECO:0000256" key="1">
    <source>
        <dbReference type="ARBA" id="ARBA00004173"/>
    </source>
</evidence>
<dbReference type="EC" id="3.6.4.13" evidence="2"/>
<evidence type="ECO:0000256" key="7">
    <source>
        <dbReference type="ARBA" id="ARBA00022946"/>
    </source>
</evidence>
<dbReference type="OrthoDB" id="6692397at2759"/>
<evidence type="ECO:0000256" key="5">
    <source>
        <dbReference type="ARBA" id="ARBA00022806"/>
    </source>
</evidence>
<dbReference type="GO" id="GO:0000372">
    <property type="term" value="P:Group I intron splicing"/>
    <property type="evidence" value="ECO:0007669"/>
    <property type="project" value="EnsemblFungi"/>
</dbReference>
<comment type="subcellular location">
    <subcellularLocation>
        <location evidence="1">Mitochondrion</location>
    </subcellularLocation>
</comment>
<dbReference type="RefSeq" id="XP_020064925.1">
    <property type="nucleotide sequence ID" value="XM_020209823.1"/>
</dbReference>
<dbReference type="GO" id="GO:0000957">
    <property type="term" value="P:mitochondrial RNA catabolic process"/>
    <property type="evidence" value="ECO:0007669"/>
    <property type="project" value="EnsemblFungi"/>
</dbReference>
<dbReference type="Pfam" id="PF00271">
    <property type="entry name" value="Helicase_C"/>
    <property type="match status" value="1"/>
</dbReference>